<evidence type="ECO:0000313" key="2">
    <source>
        <dbReference type="Proteomes" id="UP001064048"/>
    </source>
</evidence>
<comment type="caution">
    <text evidence="1">The sequence shown here is derived from an EMBL/GenBank/DDBJ whole genome shotgun (WGS) entry which is preliminary data.</text>
</comment>
<sequence>MLIKSKILCVVHLSVKDLAYKILYAARPSEMTSFKKDFVFEPFKVTEVKFRGFECPRPRSGHRIACDDVNIYCFGGYNPVLPRASVQRENPTWTPERPLFKELWSFSIASRKWKEHKVVENMPEELASNAMCMNGRYLMIFGGTGAPFGNKCSNDVIAWKTSPGDAKLQVLEATGSRPPGQYGQAILCHDGYVYTIGGTNGFAYNSDIYRLDLRTLVWEPVFVGTGGDGEPIGRYRHEVARVGDKLYVLGGGTGEWAFELMEIPVFDIQTKTWTTLTPKADDTSKDTVAPLPRKCHSAVQIDTPSGIQVFVAGGSDGQSVFEDIWRLNVNTLQWNIMQKAVLPHPLYFHSSTVTSQGCMYVFGGIEPKDDATSRNNILYKVWLCIPKLSEICWDALLHLYPNLDQLSRGKLLDLGIPIHMVDRLQPF</sequence>
<protein>
    <submittedName>
        <fullName evidence="1">Uncharacterized protein</fullName>
    </submittedName>
</protein>
<dbReference type="EMBL" id="CM046105">
    <property type="protein sequence ID" value="KAI8434764.1"/>
    <property type="molecule type" value="Genomic_DNA"/>
</dbReference>
<keyword evidence="2" id="KW-1185">Reference proteome</keyword>
<dbReference type="Proteomes" id="UP001064048">
    <property type="component" value="Chromosome 5"/>
</dbReference>
<organism evidence="1 2">
    <name type="scientific">Choristoneura fumiferana</name>
    <name type="common">Spruce budworm moth</name>
    <name type="synonym">Archips fumiferana</name>
    <dbReference type="NCBI Taxonomy" id="7141"/>
    <lineage>
        <taxon>Eukaryota</taxon>
        <taxon>Metazoa</taxon>
        <taxon>Ecdysozoa</taxon>
        <taxon>Arthropoda</taxon>
        <taxon>Hexapoda</taxon>
        <taxon>Insecta</taxon>
        <taxon>Pterygota</taxon>
        <taxon>Neoptera</taxon>
        <taxon>Endopterygota</taxon>
        <taxon>Lepidoptera</taxon>
        <taxon>Glossata</taxon>
        <taxon>Ditrysia</taxon>
        <taxon>Tortricoidea</taxon>
        <taxon>Tortricidae</taxon>
        <taxon>Tortricinae</taxon>
        <taxon>Choristoneura</taxon>
    </lineage>
</organism>
<evidence type="ECO:0000313" key="1">
    <source>
        <dbReference type="EMBL" id="KAI8434764.1"/>
    </source>
</evidence>
<proteinExistence type="predicted"/>
<accession>A0ACC0KE48</accession>
<reference evidence="1 2" key="1">
    <citation type="journal article" date="2022" name="Genome Biol. Evol.">
        <title>The Spruce Budworm Genome: Reconstructing the Evolutionary History of Antifreeze Proteins.</title>
        <authorList>
            <person name="Beliveau C."/>
            <person name="Gagne P."/>
            <person name="Picq S."/>
            <person name="Vernygora O."/>
            <person name="Keeling C.I."/>
            <person name="Pinkney K."/>
            <person name="Doucet D."/>
            <person name="Wen F."/>
            <person name="Johnston J.S."/>
            <person name="Maaroufi H."/>
            <person name="Boyle B."/>
            <person name="Laroche J."/>
            <person name="Dewar K."/>
            <person name="Juretic N."/>
            <person name="Blackburn G."/>
            <person name="Nisole A."/>
            <person name="Brunet B."/>
            <person name="Brandao M."/>
            <person name="Lumley L."/>
            <person name="Duan J."/>
            <person name="Quan G."/>
            <person name="Lucarotti C.J."/>
            <person name="Roe A.D."/>
            <person name="Sperling F.A.H."/>
            <person name="Levesque R.C."/>
            <person name="Cusson M."/>
        </authorList>
    </citation>
    <scope>NUCLEOTIDE SEQUENCE [LARGE SCALE GENOMIC DNA]</scope>
    <source>
        <strain evidence="1">Glfc:IPQL:Cfum</strain>
    </source>
</reference>
<gene>
    <name evidence="1" type="ORF">MSG28_003281</name>
</gene>
<name>A0ACC0KE48_CHOFU</name>